<accession>A0ACC3SBZ9</accession>
<evidence type="ECO:0000313" key="2">
    <source>
        <dbReference type="Proteomes" id="UP001320706"/>
    </source>
</evidence>
<comment type="caution">
    <text evidence="1">The sequence shown here is derived from an EMBL/GenBank/DDBJ whole genome shotgun (WGS) entry which is preliminary data.</text>
</comment>
<organism evidence="1 2">
    <name type="scientific">Zalaria obscura</name>
    <dbReference type="NCBI Taxonomy" id="2024903"/>
    <lineage>
        <taxon>Eukaryota</taxon>
        <taxon>Fungi</taxon>
        <taxon>Dikarya</taxon>
        <taxon>Ascomycota</taxon>
        <taxon>Pezizomycotina</taxon>
        <taxon>Dothideomycetes</taxon>
        <taxon>Dothideomycetidae</taxon>
        <taxon>Dothideales</taxon>
        <taxon>Zalariaceae</taxon>
        <taxon>Zalaria</taxon>
    </lineage>
</organism>
<protein>
    <submittedName>
        <fullName evidence="1">Uncharacterized protein</fullName>
    </submittedName>
</protein>
<proteinExistence type="predicted"/>
<keyword evidence="2" id="KW-1185">Reference proteome</keyword>
<name>A0ACC3SBZ9_9PEZI</name>
<gene>
    <name evidence="1" type="ORF">M8818_004416</name>
</gene>
<evidence type="ECO:0000313" key="1">
    <source>
        <dbReference type="EMBL" id="KAK8206582.1"/>
    </source>
</evidence>
<reference evidence="1" key="1">
    <citation type="submission" date="2024-02" db="EMBL/GenBank/DDBJ databases">
        <title>Metagenome Assembled Genome of Zalaria obscura JY119.</title>
        <authorList>
            <person name="Vighnesh L."/>
            <person name="Jagadeeshwari U."/>
            <person name="Venkata Ramana C."/>
            <person name="Sasikala C."/>
        </authorList>
    </citation>
    <scope>NUCLEOTIDE SEQUENCE</scope>
    <source>
        <strain evidence="1">JY119</strain>
    </source>
</reference>
<sequence>MCADQSAQFRAPVQESTTGQGPGELACEASKGLAVQQGGVGRMSRQDLPFLRARSGAGMVNMDESRRVDETSEDYRDDVEA</sequence>
<dbReference type="EMBL" id="JAMKPW020000022">
    <property type="protein sequence ID" value="KAK8206582.1"/>
    <property type="molecule type" value="Genomic_DNA"/>
</dbReference>
<dbReference type="Proteomes" id="UP001320706">
    <property type="component" value="Unassembled WGS sequence"/>
</dbReference>